<dbReference type="PANTHER" id="PTHR23028">
    <property type="entry name" value="ACETYLTRANSFERASE"/>
    <property type="match status" value="1"/>
</dbReference>
<comment type="caution">
    <text evidence="3">The sequence shown here is derived from an EMBL/GenBank/DDBJ whole genome shotgun (WGS) entry which is preliminary data.</text>
</comment>
<feature type="transmembrane region" description="Helical" evidence="1">
    <location>
        <begin position="100"/>
        <end position="127"/>
    </location>
</feature>
<reference evidence="3 4" key="1">
    <citation type="submission" date="2017-12" db="EMBL/GenBank/DDBJ databases">
        <title>Corynebacterium mastitidis 16-1433 Genome.</title>
        <authorList>
            <person name="Gulvik C.A."/>
        </authorList>
    </citation>
    <scope>NUCLEOTIDE SEQUENCE [LARGE SCALE GENOMIC DNA]</scope>
    <source>
        <strain evidence="3 4">16-1433</strain>
    </source>
</reference>
<evidence type="ECO:0000259" key="2">
    <source>
        <dbReference type="Pfam" id="PF01757"/>
    </source>
</evidence>
<keyword evidence="1" id="KW-0812">Transmembrane</keyword>
<dbReference type="EMBL" id="PJAF01000045">
    <property type="protein sequence ID" value="PKF67773.1"/>
    <property type="molecule type" value="Genomic_DNA"/>
</dbReference>
<keyword evidence="3" id="KW-0808">Transferase</keyword>
<dbReference type="InterPro" id="IPR050879">
    <property type="entry name" value="Acyltransferase_3"/>
</dbReference>
<feature type="transmembrane region" description="Helical" evidence="1">
    <location>
        <begin position="59"/>
        <end position="79"/>
    </location>
</feature>
<dbReference type="Pfam" id="PF01757">
    <property type="entry name" value="Acyl_transf_3"/>
    <property type="match status" value="1"/>
</dbReference>
<feature type="transmembrane region" description="Helical" evidence="1">
    <location>
        <begin position="330"/>
        <end position="352"/>
    </location>
</feature>
<feature type="transmembrane region" description="Helical" evidence="1">
    <location>
        <begin position="213"/>
        <end position="231"/>
    </location>
</feature>
<feature type="transmembrane region" description="Helical" evidence="1">
    <location>
        <begin position="174"/>
        <end position="193"/>
    </location>
</feature>
<dbReference type="OrthoDB" id="5242306at2"/>
<feature type="transmembrane region" description="Helical" evidence="1">
    <location>
        <begin position="258"/>
        <end position="277"/>
    </location>
</feature>
<evidence type="ECO:0000313" key="4">
    <source>
        <dbReference type="Proteomes" id="UP000233249"/>
    </source>
</evidence>
<gene>
    <name evidence="3" type="ORF">CXB45_10575</name>
</gene>
<feature type="transmembrane region" description="Helical" evidence="1">
    <location>
        <begin position="358"/>
        <end position="378"/>
    </location>
</feature>
<feature type="transmembrane region" description="Helical" evidence="1">
    <location>
        <begin position="289"/>
        <end position="309"/>
    </location>
</feature>
<keyword evidence="1" id="KW-0472">Membrane</keyword>
<protein>
    <submittedName>
        <fullName evidence="3">Acyltransferase</fullName>
    </submittedName>
</protein>
<dbReference type="STRING" id="1121365.GCA_000375365_00555"/>
<dbReference type="AlphaFoldDB" id="A0A2N0X4Y4"/>
<feature type="domain" description="Acyltransferase 3" evidence="2">
    <location>
        <begin position="27"/>
        <end position="373"/>
    </location>
</feature>
<evidence type="ECO:0000256" key="1">
    <source>
        <dbReference type="SAM" id="Phobius"/>
    </source>
</evidence>
<dbReference type="GO" id="GO:0016020">
    <property type="term" value="C:membrane"/>
    <property type="evidence" value="ECO:0007669"/>
    <property type="project" value="TreeGrafter"/>
</dbReference>
<dbReference type="GO" id="GO:0016747">
    <property type="term" value="F:acyltransferase activity, transferring groups other than amino-acyl groups"/>
    <property type="evidence" value="ECO:0007669"/>
    <property type="project" value="InterPro"/>
</dbReference>
<feature type="transmembrane region" description="Helical" evidence="1">
    <location>
        <begin position="147"/>
        <end position="167"/>
    </location>
</feature>
<dbReference type="GO" id="GO:0009103">
    <property type="term" value="P:lipopolysaccharide biosynthetic process"/>
    <property type="evidence" value="ECO:0007669"/>
    <property type="project" value="TreeGrafter"/>
</dbReference>
<dbReference type="Proteomes" id="UP000233249">
    <property type="component" value="Unassembled WGS sequence"/>
</dbReference>
<organism evidence="3 4">
    <name type="scientific">Corynebacterium mastitidis</name>
    <dbReference type="NCBI Taxonomy" id="161890"/>
    <lineage>
        <taxon>Bacteria</taxon>
        <taxon>Bacillati</taxon>
        <taxon>Actinomycetota</taxon>
        <taxon>Actinomycetes</taxon>
        <taxon>Mycobacteriales</taxon>
        <taxon>Corynebacteriaceae</taxon>
        <taxon>Corynebacterium</taxon>
    </lineage>
</organism>
<name>A0A2N0X4Y4_9CORY</name>
<keyword evidence="1" id="KW-1133">Transmembrane helix</keyword>
<proteinExistence type="predicted"/>
<dbReference type="InterPro" id="IPR002656">
    <property type="entry name" value="Acyl_transf_3_dom"/>
</dbReference>
<keyword evidence="3" id="KW-0012">Acyltransferase</keyword>
<dbReference type="PANTHER" id="PTHR23028:SF53">
    <property type="entry name" value="ACYL_TRANSF_3 DOMAIN-CONTAINING PROTEIN"/>
    <property type="match status" value="1"/>
</dbReference>
<accession>A0A2N0X4Y4</accession>
<evidence type="ECO:0000313" key="3">
    <source>
        <dbReference type="EMBL" id="PKF67773.1"/>
    </source>
</evidence>
<sequence length="406" mass="43175">MTTPPNASTAGARRVSHSSYATGFVGSLEGLRAVAAYGVVLTHVAFQTRLDPATPLGAIAARLDYFVAVFFALSAFLLWRRHRTDRAFGAYYLHRCARILPAYWACVCAVLLFLPEAFGASPAVAAAQLTLTQIYLPQGLVGGLTHLWSLCIEVAFYAALPLLAIAVGRLASRGARLAVIAAAACLSLGWAWIPAVAATPANGWPNMQIWPPAYASWFAVGLVAAELEPLLRGPDGSAAASPGARWARLAHAALRRRWPWWALALLIAWVAGQEWFGPLGLTHPGPAQFSLRVTGGALFALVVVWPYALAPSPRDALAAPAARLLGRWSYSVFLWHVAVLAVAFPLLGVPLFSGNPAHTALVGLATLAASTAVAAASYELVEVPARRAITARWGARRPQRPEHAQP</sequence>